<keyword evidence="3" id="KW-1185">Reference proteome</keyword>
<dbReference type="Proteomes" id="UP000324222">
    <property type="component" value="Unassembled WGS sequence"/>
</dbReference>
<dbReference type="EMBL" id="VSRR010002353">
    <property type="protein sequence ID" value="MPC31025.1"/>
    <property type="molecule type" value="Genomic_DNA"/>
</dbReference>
<sequence>MEGLQSAAQVAVQPKHWKEVNIREEDVSYDAYLGQRACSSIGSGVIASKQLTTQQVAIILQESEVEVAEELNIIDNILVCQLSGEKGGQVPLSNQLPQLGPVAAPHLIQPNENNPRVEPGQNT</sequence>
<name>A0A5B7ECC4_PORTR</name>
<reference evidence="2 3" key="1">
    <citation type="submission" date="2019-05" db="EMBL/GenBank/DDBJ databases">
        <title>Another draft genome of Portunus trituberculatus and its Hox gene families provides insights of decapod evolution.</title>
        <authorList>
            <person name="Jeong J.-H."/>
            <person name="Song I."/>
            <person name="Kim S."/>
            <person name="Choi T."/>
            <person name="Kim D."/>
            <person name="Ryu S."/>
            <person name="Kim W."/>
        </authorList>
    </citation>
    <scope>NUCLEOTIDE SEQUENCE [LARGE SCALE GENOMIC DNA]</scope>
    <source>
        <tissue evidence="2">Muscle</tissue>
    </source>
</reference>
<feature type="region of interest" description="Disordered" evidence="1">
    <location>
        <begin position="104"/>
        <end position="123"/>
    </location>
</feature>
<proteinExistence type="predicted"/>
<evidence type="ECO:0000313" key="2">
    <source>
        <dbReference type="EMBL" id="MPC31025.1"/>
    </source>
</evidence>
<evidence type="ECO:0000256" key="1">
    <source>
        <dbReference type="SAM" id="MobiDB-lite"/>
    </source>
</evidence>
<comment type="caution">
    <text evidence="2">The sequence shown here is derived from an EMBL/GenBank/DDBJ whole genome shotgun (WGS) entry which is preliminary data.</text>
</comment>
<feature type="compositionally biased region" description="Polar residues" evidence="1">
    <location>
        <begin position="110"/>
        <end position="123"/>
    </location>
</feature>
<accession>A0A5B7ECC4</accession>
<gene>
    <name evidence="2" type="ORF">E2C01_024298</name>
</gene>
<protein>
    <submittedName>
        <fullName evidence="2">Uncharacterized protein</fullName>
    </submittedName>
</protein>
<organism evidence="2 3">
    <name type="scientific">Portunus trituberculatus</name>
    <name type="common">Swimming crab</name>
    <name type="synonym">Neptunus trituberculatus</name>
    <dbReference type="NCBI Taxonomy" id="210409"/>
    <lineage>
        <taxon>Eukaryota</taxon>
        <taxon>Metazoa</taxon>
        <taxon>Ecdysozoa</taxon>
        <taxon>Arthropoda</taxon>
        <taxon>Crustacea</taxon>
        <taxon>Multicrustacea</taxon>
        <taxon>Malacostraca</taxon>
        <taxon>Eumalacostraca</taxon>
        <taxon>Eucarida</taxon>
        <taxon>Decapoda</taxon>
        <taxon>Pleocyemata</taxon>
        <taxon>Brachyura</taxon>
        <taxon>Eubrachyura</taxon>
        <taxon>Portunoidea</taxon>
        <taxon>Portunidae</taxon>
        <taxon>Portuninae</taxon>
        <taxon>Portunus</taxon>
    </lineage>
</organism>
<evidence type="ECO:0000313" key="3">
    <source>
        <dbReference type="Proteomes" id="UP000324222"/>
    </source>
</evidence>
<dbReference type="AlphaFoldDB" id="A0A5B7ECC4"/>